<protein>
    <submittedName>
        <fullName evidence="2">Uncharacterized protein</fullName>
    </submittedName>
</protein>
<proteinExistence type="predicted"/>
<dbReference type="Proteomes" id="UP000179209">
    <property type="component" value="Unassembled WGS sequence"/>
</dbReference>
<reference evidence="2 3" key="1">
    <citation type="journal article" date="2016" name="Nat. Commun.">
        <title>Thousands of microbial genomes shed light on interconnected biogeochemical processes in an aquifer system.</title>
        <authorList>
            <person name="Anantharaman K."/>
            <person name="Brown C.T."/>
            <person name="Hug L.A."/>
            <person name="Sharon I."/>
            <person name="Castelle C.J."/>
            <person name="Probst A.J."/>
            <person name="Thomas B.C."/>
            <person name="Singh A."/>
            <person name="Wilkins M.J."/>
            <person name="Karaoz U."/>
            <person name="Brodie E.L."/>
            <person name="Williams K.H."/>
            <person name="Hubbard S.S."/>
            <person name="Banfield J.F."/>
        </authorList>
    </citation>
    <scope>NUCLEOTIDE SEQUENCE [LARGE SCALE GENOMIC DNA]</scope>
</reference>
<dbReference type="EMBL" id="MFKA01000051">
    <property type="protein sequence ID" value="OGG31556.1"/>
    <property type="molecule type" value="Genomic_DNA"/>
</dbReference>
<accession>A0A1F6B3Q0</accession>
<evidence type="ECO:0000256" key="1">
    <source>
        <dbReference type="SAM" id="Phobius"/>
    </source>
</evidence>
<keyword evidence="1" id="KW-0812">Transmembrane</keyword>
<gene>
    <name evidence="2" type="ORF">A3I51_04755</name>
</gene>
<organism evidence="2 3">
    <name type="scientific">Candidatus Gottesmanbacteria bacterium RIFCSPLOWO2_02_FULL_38_8</name>
    <dbReference type="NCBI Taxonomy" id="1798397"/>
    <lineage>
        <taxon>Bacteria</taxon>
        <taxon>Candidatus Gottesmaniibacteriota</taxon>
    </lineage>
</organism>
<comment type="caution">
    <text evidence="2">The sequence shown here is derived from an EMBL/GenBank/DDBJ whole genome shotgun (WGS) entry which is preliminary data.</text>
</comment>
<dbReference type="AlphaFoldDB" id="A0A1F6B3Q0"/>
<evidence type="ECO:0000313" key="3">
    <source>
        <dbReference type="Proteomes" id="UP000179209"/>
    </source>
</evidence>
<evidence type="ECO:0000313" key="2">
    <source>
        <dbReference type="EMBL" id="OGG31556.1"/>
    </source>
</evidence>
<feature type="transmembrane region" description="Helical" evidence="1">
    <location>
        <begin position="26"/>
        <end position="46"/>
    </location>
</feature>
<name>A0A1F6B3Q0_9BACT</name>
<keyword evidence="1" id="KW-0472">Membrane</keyword>
<sequence>MIFFMGGPQLGEVEAGFLAATVGAPLSVSIGGLGTILITLLIAYFVPKLRKYEGHEVIMS</sequence>
<keyword evidence="1" id="KW-1133">Transmembrane helix</keyword>